<evidence type="ECO:0000256" key="1">
    <source>
        <dbReference type="ARBA" id="ARBA00008791"/>
    </source>
</evidence>
<accession>A0A7C4W2A0</accession>
<dbReference type="EMBL" id="DSUH01000368">
    <property type="protein sequence ID" value="HGU34336.1"/>
    <property type="molecule type" value="Genomic_DNA"/>
</dbReference>
<dbReference type="AlphaFoldDB" id="A0A7C4W2A0"/>
<dbReference type="Gene3D" id="3.40.50.620">
    <property type="entry name" value="HUPs"/>
    <property type="match status" value="2"/>
</dbReference>
<comment type="caution">
    <text evidence="3">The sequence shown here is derived from an EMBL/GenBank/DDBJ whole genome shotgun (WGS) entry which is preliminary data.</text>
</comment>
<protein>
    <submittedName>
        <fullName evidence="3">Universal stress protein</fullName>
    </submittedName>
</protein>
<organism evidence="3">
    <name type="scientific">Desulfatirhabdium butyrativorans</name>
    <dbReference type="NCBI Taxonomy" id="340467"/>
    <lineage>
        <taxon>Bacteria</taxon>
        <taxon>Pseudomonadati</taxon>
        <taxon>Thermodesulfobacteriota</taxon>
        <taxon>Desulfobacteria</taxon>
        <taxon>Desulfobacterales</taxon>
        <taxon>Desulfatirhabdiaceae</taxon>
        <taxon>Desulfatirhabdium</taxon>
    </lineage>
</organism>
<sequence length="301" mass="34605">MASQSKGPIRKILFHTRFREHAFQALQTLLQLQSVGLEEVILTHIVPTEDVSYVPYGGYLKEQADRFVAEARIRFEDWISQLAGTEIRFSIRIDIGQPNARILAIAQEENVDWIITGRKKRTLLEMVYVGSHLLDILRRSDRPVLMHKFMVECEDTCEPRFRVNDRIFARPLIATDWSEPCLHAREELLRFAGLIEAVHVVTILDEKQTEGRNGQILGQIQAEQQVSLDGWREWFEAHGLKAEGHLSAGKPVYEILRLARDYDATLIVLGRTGKDWFEQYWLGGVSHRVAEKSEIPVLIVP</sequence>
<reference evidence="3" key="1">
    <citation type="journal article" date="2020" name="mSystems">
        <title>Genome- and Community-Level Interaction Insights into Carbon Utilization and Element Cycling Functions of Hydrothermarchaeota in Hydrothermal Sediment.</title>
        <authorList>
            <person name="Zhou Z."/>
            <person name="Liu Y."/>
            <person name="Xu W."/>
            <person name="Pan J."/>
            <person name="Luo Z.H."/>
            <person name="Li M."/>
        </authorList>
    </citation>
    <scope>NUCLEOTIDE SEQUENCE [LARGE SCALE GENOMIC DNA]</scope>
    <source>
        <strain evidence="3">SpSt-477</strain>
    </source>
</reference>
<comment type="similarity">
    <text evidence="1">Belongs to the universal stress protein A family.</text>
</comment>
<feature type="domain" description="UspA" evidence="2">
    <location>
        <begin position="9"/>
        <end position="146"/>
    </location>
</feature>
<dbReference type="PANTHER" id="PTHR46268:SF22">
    <property type="entry name" value="SENSOR PROTEIN KDPD-RELATED"/>
    <property type="match status" value="1"/>
</dbReference>
<name>A0A7C4W2A0_9BACT</name>
<dbReference type="SUPFAM" id="SSF52402">
    <property type="entry name" value="Adenine nucleotide alpha hydrolases-like"/>
    <property type="match status" value="2"/>
</dbReference>
<dbReference type="PRINTS" id="PR01438">
    <property type="entry name" value="UNVRSLSTRESS"/>
</dbReference>
<feature type="domain" description="UspA" evidence="2">
    <location>
        <begin position="172"/>
        <end position="301"/>
    </location>
</feature>
<evidence type="ECO:0000259" key="2">
    <source>
        <dbReference type="Pfam" id="PF00582"/>
    </source>
</evidence>
<dbReference type="CDD" id="cd00293">
    <property type="entry name" value="USP-like"/>
    <property type="match status" value="2"/>
</dbReference>
<proteinExistence type="inferred from homology"/>
<gene>
    <name evidence="3" type="ORF">ENS29_16045</name>
</gene>
<dbReference type="PANTHER" id="PTHR46268">
    <property type="entry name" value="STRESS RESPONSE PROTEIN NHAX"/>
    <property type="match status" value="1"/>
</dbReference>
<dbReference type="Pfam" id="PF00582">
    <property type="entry name" value="Usp"/>
    <property type="match status" value="2"/>
</dbReference>
<dbReference type="InterPro" id="IPR006016">
    <property type="entry name" value="UspA"/>
</dbReference>
<evidence type="ECO:0000313" key="3">
    <source>
        <dbReference type="EMBL" id="HGU34336.1"/>
    </source>
</evidence>
<dbReference type="InterPro" id="IPR014729">
    <property type="entry name" value="Rossmann-like_a/b/a_fold"/>
</dbReference>
<dbReference type="InterPro" id="IPR006015">
    <property type="entry name" value="Universal_stress_UspA"/>
</dbReference>